<sequence length="99" mass="11196">MSGKALQDSKTEELNKEIVKSTSPKLTKEVQDPTMQQPTSVKKKENHIPFPQQLKKEKIANQYSLCQSIGTNAPLCQVHEGFDLKEEEFERRGNHSAGK</sequence>
<evidence type="ECO:0000313" key="2">
    <source>
        <dbReference type="EMBL" id="MED6188940.1"/>
    </source>
</evidence>
<name>A0ABU6WSR9_9FABA</name>
<proteinExistence type="predicted"/>
<dbReference type="Proteomes" id="UP001341840">
    <property type="component" value="Unassembled WGS sequence"/>
</dbReference>
<feature type="region of interest" description="Disordered" evidence="1">
    <location>
        <begin position="1"/>
        <end position="47"/>
    </location>
</feature>
<evidence type="ECO:0000313" key="3">
    <source>
        <dbReference type="Proteomes" id="UP001341840"/>
    </source>
</evidence>
<protein>
    <submittedName>
        <fullName evidence="2">Uncharacterized protein</fullName>
    </submittedName>
</protein>
<organism evidence="2 3">
    <name type="scientific">Stylosanthes scabra</name>
    <dbReference type="NCBI Taxonomy" id="79078"/>
    <lineage>
        <taxon>Eukaryota</taxon>
        <taxon>Viridiplantae</taxon>
        <taxon>Streptophyta</taxon>
        <taxon>Embryophyta</taxon>
        <taxon>Tracheophyta</taxon>
        <taxon>Spermatophyta</taxon>
        <taxon>Magnoliopsida</taxon>
        <taxon>eudicotyledons</taxon>
        <taxon>Gunneridae</taxon>
        <taxon>Pentapetalae</taxon>
        <taxon>rosids</taxon>
        <taxon>fabids</taxon>
        <taxon>Fabales</taxon>
        <taxon>Fabaceae</taxon>
        <taxon>Papilionoideae</taxon>
        <taxon>50 kb inversion clade</taxon>
        <taxon>dalbergioids sensu lato</taxon>
        <taxon>Dalbergieae</taxon>
        <taxon>Pterocarpus clade</taxon>
        <taxon>Stylosanthes</taxon>
    </lineage>
</organism>
<gene>
    <name evidence="2" type="ORF">PIB30_090816</name>
</gene>
<reference evidence="2 3" key="1">
    <citation type="journal article" date="2023" name="Plants (Basel)">
        <title>Bridging the Gap: Combining Genomics and Transcriptomics Approaches to Understand Stylosanthes scabra, an Orphan Legume from the Brazilian Caatinga.</title>
        <authorList>
            <person name="Ferreira-Neto J.R.C."/>
            <person name="da Silva M.D."/>
            <person name="Binneck E."/>
            <person name="de Melo N.F."/>
            <person name="da Silva R.H."/>
            <person name="de Melo A.L.T.M."/>
            <person name="Pandolfi V."/>
            <person name="Bustamante F.O."/>
            <person name="Brasileiro-Vidal A.C."/>
            <person name="Benko-Iseppon A.M."/>
        </authorList>
    </citation>
    <scope>NUCLEOTIDE SEQUENCE [LARGE SCALE GENOMIC DNA]</scope>
    <source>
        <tissue evidence="2">Leaves</tissue>
    </source>
</reference>
<comment type="caution">
    <text evidence="2">The sequence shown here is derived from an EMBL/GenBank/DDBJ whole genome shotgun (WGS) entry which is preliminary data.</text>
</comment>
<accession>A0ABU6WSR9</accession>
<dbReference type="EMBL" id="JASCZI010183019">
    <property type="protein sequence ID" value="MED6188940.1"/>
    <property type="molecule type" value="Genomic_DNA"/>
</dbReference>
<feature type="compositionally biased region" description="Basic and acidic residues" evidence="1">
    <location>
        <begin position="7"/>
        <end position="19"/>
    </location>
</feature>
<evidence type="ECO:0000256" key="1">
    <source>
        <dbReference type="SAM" id="MobiDB-lite"/>
    </source>
</evidence>
<keyword evidence="3" id="KW-1185">Reference proteome</keyword>